<feature type="region of interest" description="Disordered" evidence="1">
    <location>
        <begin position="1"/>
        <end position="35"/>
    </location>
</feature>
<evidence type="ECO:0000313" key="2">
    <source>
        <dbReference type="EMBL" id="RPB03009.1"/>
    </source>
</evidence>
<evidence type="ECO:0000256" key="1">
    <source>
        <dbReference type="SAM" id="MobiDB-lite"/>
    </source>
</evidence>
<evidence type="ECO:0000313" key="3">
    <source>
        <dbReference type="Proteomes" id="UP000276215"/>
    </source>
</evidence>
<reference evidence="2 3" key="1">
    <citation type="journal article" date="2018" name="Nat. Ecol. Evol.">
        <title>Pezizomycetes genomes reveal the molecular basis of ectomycorrhizal truffle lifestyle.</title>
        <authorList>
            <person name="Murat C."/>
            <person name="Payen T."/>
            <person name="Noel B."/>
            <person name="Kuo A."/>
            <person name="Morin E."/>
            <person name="Chen J."/>
            <person name="Kohler A."/>
            <person name="Krizsan K."/>
            <person name="Balestrini R."/>
            <person name="Da Silva C."/>
            <person name="Montanini B."/>
            <person name="Hainaut M."/>
            <person name="Levati E."/>
            <person name="Barry K.W."/>
            <person name="Belfiori B."/>
            <person name="Cichocki N."/>
            <person name="Clum A."/>
            <person name="Dockter R.B."/>
            <person name="Fauchery L."/>
            <person name="Guy J."/>
            <person name="Iotti M."/>
            <person name="Le Tacon F."/>
            <person name="Lindquist E.A."/>
            <person name="Lipzen A."/>
            <person name="Malagnac F."/>
            <person name="Mello A."/>
            <person name="Molinier V."/>
            <person name="Miyauchi S."/>
            <person name="Poulain J."/>
            <person name="Riccioni C."/>
            <person name="Rubini A."/>
            <person name="Sitrit Y."/>
            <person name="Splivallo R."/>
            <person name="Traeger S."/>
            <person name="Wang M."/>
            <person name="Zifcakova L."/>
            <person name="Wipf D."/>
            <person name="Zambonelli A."/>
            <person name="Paolocci F."/>
            <person name="Nowrousian M."/>
            <person name="Ottonello S."/>
            <person name="Baldrian P."/>
            <person name="Spatafora J.W."/>
            <person name="Henrissat B."/>
            <person name="Nagy L.G."/>
            <person name="Aury J.M."/>
            <person name="Wincker P."/>
            <person name="Grigoriev I.V."/>
            <person name="Bonfante P."/>
            <person name="Martin F.M."/>
        </authorList>
    </citation>
    <scope>NUCLEOTIDE SEQUENCE [LARGE SCALE GENOMIC DNA]</scope>
    <source>
        <strain evidence="2 3">120613-1</strain>
    </source>
</reference>
<name>A0A3N4K104_9PEZI</name>
<keyword evidence="3" id="KW-1185">Reference proteome</keyword>
<dbReference type="AlphaFoldDB" id="A0A3N4K104"/>
<organism evidence="2 3">
    <name type="scientific">Choiromyces venosus 120613-1</name>
    <dbReference type="NCBI Taxonomy" id="1336337"/>
    <lineage>
        <taxon>Eukaryota</taxon>
        <taxon>Fungi</taxon>
        <taxon>Dikarya</taxon>
        <taxon>Ascomycota</taxon>
        <taxon>Pezizomycotina</taxon>
        <taxon>Pezizomycetes</taxon>
        <taxon>Pezizales</taxon>
        <taxon>Tuberaceae</taxon>
        <taxon>Choiromyces</taxon>
    </lineage>
</organism>
<protein>
    <submittedName>
        <fullName evidence="2">Uncharacterized protein</fullName>
    </submittedName>
</protein>
<gene>
    <name evidence="2" type="ORF">L873DRAFT_1801078</name>
</gene>
<proteinExistence type="predicted"/>
<accession>A0A3N4K104</accession>
<feature type="compositionally biased region" description="Polar residues" evidence="1">
    <location>
        <begin position="9"/>
        <end position="18"/>
    </location>
</feature>
<sequence>MHLALNPIHGQSSEKQPLNPQPSRPESPTTSLGIFHHYEEVSYQSPLPSSPEVTGSELSKENESTTCSVLPPCSSSFSLQSFSEAACPDPLNPQKSWSFSNSPSQMFGTATGQSGVEIARIGDLNQTQRTLAGFQSDLELFLYLKKRNLKLVVHNGRIADEGETVVSRLEYEELHNSLLTL</sequence>
<dbReference type="Proteomes" id="UP000276215">
    <property type="component" value="Unassembled WGS sequence"/>
</dbReference>
<dbReference type="EMBL" id="ML120364">
    <property type="protein sequence ID" value="RPB03009.1"/>
    <property type="molecule type" value="Genomic_DNA"/>
</dbReference>